<dbReference type="HOGENOM" id="CLU_016922_10_1_7"/>
<dbReference type="InterPro" id="IPR005814">
    <property type="entry name" value="Aminotrans_3"/>
</dbReference>
<keyword evidence="2 3" id="KW-0663">Pyridoxal phosphate</keyword>
<name>C6BSE5_MARSD</name>
<accession>C6BSE5</accession>
<evidence type="ECO:0000256" key="1">
    <source>
        <dbReference type="ARBA" id="ARBA00008954"/>
    </source>
</evidence>
<dbReference type="eggNOG" id="COG0160">
    <property type="taxonomic scope" value="Bacteria"/>
</dbReference>
<dbReference type="KEGG" id="dsa:Desal_1559"/>
<dbReference type="InterPro" id="IPR015421">
    <property type="entry name" value="PyrdxlP-dep_Trfase_major"/>
</dbReference>
<dbReference type="GO" id="GO:0008483">
    <property type="term" value="F:transaminase activity"/>
    <property type="evidence" value="ECO:0007669"/>
    <property type="project" value="UniProtKB-KW"/>
</dbReference>
<protein>
    <submittedName>
        <fullName evidence="4">Aminotransferase class-III</fullName>
    </submittedName>
</protein>
<keyword evidence="4" id="KW-0808">Transferase</keyword>
<dbReference type="Pfam" id="PF00202">
    <property type="entry name" value="Aminotran_3"/>
    <property type="match status" value="1"/>
</dbReference>
<evidence type="ECO:0000256" key="3">
    <source>
        <dbReference type="RuleBase" id="RU003560"/>
    </source>
</evidence>
<reference evidence="4 5" key="1">
    <citation type="submission" date="2009-06" db="EMBL/GenBank/DDBJ databases">
        <title>Complete sequence of Desulfovibrio salexigens DSM 2638.</title>
        <authorList>
            <consortium name="US DOE Joint Genome Institute"/>
            <person name="Lucas S."/>
            <person name="Copeland A."/>
            <person name="Lapidus A."/>
            <person name="Glavina del Rio T."/>
            <person name="Tice H."/>
            <person name="Bruce D."/>
            <person name="Goodwin L."/>
            <person name="Pitluck S."/>
            <person name="Munk A.C."/>
            <person name="Brettin T."/>
            <person name="Detter J.C."/>
            <person name="Han C."/>
            <person name="Tapia R."/>
            <person name="Larimer F."/>
            <person name="Land M."/>
            <person name="Hauser L."/>
            <person name="Kyrpides N."/>
            <person name="Anderson I."/>
            <person name="Wall J.D."/>
            <person name="Arkin A.P."/>
            <person name="Dehal P."/>
            <person name="Chivian D."/>
            <person name="Giles B."/>
            <person name="Hazen T.C."/>
        </authorList>
    </citation>
    <scope>NUCLEOTIDE SEQUENCE [LARGE SCALE GENOMIC DNA]</scope>
    <source>
        <strain evidence="5">ATCC 14822 / DSM 2638 / NCIMB 8403 / VKM B-1763</strain>
    </source>
</reference>
<evidence type="ECO:0000256" key="2">
    <source>
        <dbReference type="ARBA" id="ARBA00022898"/>
    </source>
</evidence>
<dbReference type="GO" id="GO:0030170">
    <property type="term" value="F:pyridoxal phosphate binding"/>
    <property type="evidence" value="ECO:0007669"/>
    <property type="project" value="InterPro"/>
</dbReference>
<dbReference type="RefSeq" id="WP_015851439.1">
    <property type="nucleotide sequence ID" value="NC_012881.1"/>
</dbReference>
<dbReference type="Gene3D" id="3.90.1150.10">
    <property type="entry name" value="Aspartate Aminotransferase, domain 1"/>
    <property type="match status" value="1"/>
</dbReference>
<keyword evidence="4" id="KW-0032">Aminotransferase</keyword>
<dbReference type="AlphaFoldDB" id="C6BSE5"/>
<dbReference type="OrthoDB" id="9801834at2"/>
<keyword evidence="5" id="KW-1185">Reference proteome</keyword>
<proteinExistence type="inferred from homology"/>
<evidence type="ECO:0000313" key="4">
    <source>
        <dbReference type="EMBL" id="ACS79621.1"/>
    </source>
</evidence>
<organism evidence="4 5">
    <name type="scientific">Maridesulfovibrio salexigens (strain ATCC 14822 / DSM 2638 / NCIMB 8403 / VKM B-1763)</name>
    <name type="common">Desulfovibrio salexigens</name>
    <dbReference type="NCBI Taxonomy" id="526222"/>
    <lineage>
        <taxon>Bacteria</taxon>
        <taxon>Pseudomonadati</taxon>
        <taxon>Thermodesulfobacteriota</taxon>
        <taxon>Desulfovibrionia</taxon>
        <taxon>Desulfovibrionales</taxon>
        <taxon>Desulfovibrionaceae</taxon>
        <taxon>Maridesulfovibrio</taxon>
    </lineage>
</organism>
<dbReference type="EMBL" id="CP001649">
    <property type="protein sequence ID" value="ACS79621.1"/>
    <property type="molecule type" value="Genomic_DNA"/>
</dbReference>
<gene>
    <name evidence="4" type="ordered locus">Desal_1559</name>
</gene>
<sequence>MKNTFAFPGRELLVPEIVKSDNCTLIDADGNQYIDLEAGIWCTSIGHANLAVRNAVISQIDNISHVGFCYSTNVVERAAGAVLDLLGHGGGRCSFLCSGSESVEYGVRALRTVLNSKRIMTMSDSYFGAYGDASAKDSDKWFLFDWSECERCTHEVCSKDCSVYSAILFDDVGAFLFEPGSSSGMVRFPPAKLISNIVKDVTAADGLVMVNEVTTGVGRTGKWFGFQHYEMQPDIVAMGKGIGNGYPVSAVSLNSRVVDLLGPDAVAYGQSHLNDPLGAAVVEAVINEINGHNLIQHAEVLSDVLMDGLQRVAAGSDLIECARGRGLMAILIMADHVDVSQVAELHRKLVSRGFIVDHRLGTNALRMHPALTIGVEKIYNFIAVLEEVVGAMEIELG</sequence>
<dbReference type="Gene3D" id="3.40.640.10">
    <property type="entry name" value="Type I PLP-dependent aspartate aminotransferase-like (Major domain)"/>
    <property type="match status" value="1"/>
</dbReference>
<evidence type="ECO:0000313" key="5">
    <source>
        <dbReference type="Proteomes" id="UP000002601"/>
    </source>
</evidence>
<dbReference type="PANTHER" id="PTHR45688">
    <property type="match status" value="1"/>
</dbReference>
<dbReference type="PIRSF" id="PIRSF000521">
    <property type="entry name" value="Transaminase_4ab_Lys_Orn"/>
    <property type="match status" value="1"/>
</dbReference>
<dbReference type="STRING" id="526222.Desal_1559"/>
<dbReference type="InterPro" id="IPR015422">
    <property type="entry name" value="PyrdxlP-dep_Trfase_small"/>
</dbReference>
<dbReference type="InterPro" id="IPR015424">
    <property type="entry name" value="PyrdxlP-dep_Trfase"/>
</dbReference>
<dbReference type="SUPFAM" id="SSF53383">
    <property type="entry name" value="PLP-dependent transferases"/>
    <property type="match status" value="1"/>
</dbReference>
<dbReference type="PANTHER" id="PTHR45688:SF13">
    <property type="entry name" value="ALANINE--GLYOXYLATE AMINOTRANSFERASE 2-LIKE"/>
    <property type="match status" value="1"/>
</dbReference>
<dbReference type="Proteomes" id="UP000002601">
    <property type="component" value="Chromosome"/>
</dbReference>
<comment type="similarity">
    <text evidence="1 3">Belongs to the class-III pyridoxal-phosphate-dependent aminotransferase family.</text>
</comment>